<feature type="domain" description="DUF6160" evidence="2">
    <location>
        <begin position="2"/>
        <end position="80"/>
    </location>
</feature>
<dbReference type="AlphaFoldDB" id="A0A418Y3H6"/>
<evidence type="ECO:0000259" key="2">
    <source>
        <dbReference type="Pfam" id="PF19657"/>
    </source>
</evidence>
<proteinExistence type="predicted"/>
<name>A0A418Y3H6_9GAMM</name>
<dbReference type="Proteomes" id="UP000283734">
    <property type="component" value="Unassembled WGS sequence"/>
</dbReference>
<evidence type="ECO:0000256" key="1">
    <source>
        <dbReference type="SAM" id="SignalP"/>
    </source>
</evidence>
<organism evidence="3 4">
    <name type="scientific">Alcanivorax profundi</name>
    <dbReference type="NCBI Taxonomy" id="2338368"/>
    <lineage>
        <taxon>Bacteria</taxon>
        <taxon>Pseudomonadati</taxon>
        <taxon>Pseudomonadota</taxon>
        <taxon>Gammaproteobacteria</taxon>
        <taxon>Oceanospirillales</taxon>
        <taxon>Alcanivoracaceae</taxon>
        <taxon>Alcanivorax</taxon>
    </lineage>
</organism>
<protein>
    <recommendedName>
        <fullName evidence="2">DUF6160 domain-containing protein</fullName>
    </recommendedName>
</protein>
<feature type="signal peptide" evidence="1">
    <location>
        <begin position="1"/>
        <end position="21"/>
    </location>
</feature>
<dbReference type="EMBL" id="QYYA01000001">
    <property type="protein sequence ID" value="RJG20091.1"/>
    <property type="molecule type" value="Genomic_DNA"/>
</dbReference>
<feature type="chain" id="PRO_5019504420" description="DUF6160 domain-containing protein" evidence="1">
    <location>
        <begin position="22"/>
        <end position="273"/>
    </location>
</feature>
<keyword evidence="1" id="KW-0732">Signal</keyword>
<dbReference type="RefSeq" id="WP_022986107.1">
    <property type="nucleotide sequence ID" value="NZ_QYYA01000001.1"/>
</dbReference>
<evidence type="ECO:0000313" key="3">
    <source>
        <dbReference type="EMBL" id="RJG20091.1"/>
    </source>
</evidence>
<accession>A0A418Y3H6</accession>
<dbReference type="Pfam" id="PF19657">
    <property type="entry name" value="DUF6160"/>
    <property type="match status" value="1"/>
</dbReference>
<dbReference type="InterPro" id="IPR046158">
    <property type="entry name" value="DUF6160"/>
</dbReference>
<gene>
    <name evidence="3" type="ORF">D4A39_04485</name>
</gene>
<keyword evidence="4" id="KW-1185">Reference proteome</keyword>
<comment type="caution">
    <text evidence="3">The sequence shown here is derived from an EMBL/GenBank/DDBJ whole genome shotgun (WGS) entry which is preliminary data.</text>
</comment>
<reference evidence="3 4" key="1">
    <citation type="submission" date="2018-09" db="EMBL/GenBank/DDBJ databases">
        <title>Alcanivorax profundi sp. nov., isolated from 1000 m-depth seawater of the Mariana Trench.</title>
        <authorList>
            <person name="Liu J."/>
        </authorList>
    </citation>
    <scope>NUCLEOTIDE SEQUENCE [LARGE SCALE GENOMIC DNA]</scope>
    <source>
        <strain evidence="3 4">MTEO17</strain>
    </source>
</reference>
<sequence>MGFKKLALAAAVAAAPMSALALEPMQDDALSDVTGRDGITIGLATDISAGLKIHDTDGLANGAGALVIDGFAITRANTTDQISLIIDADDGNATGTDAPYLNIQVSLPADLSVNLGTLGVASSGRDDTTPAWSTANTVSSIVTLGTLTLGATTMNIQLGNEPQGNMIALNTSITGGVSLSGFSVSDAGGSVSGGSLTTDLSVVDSGGANLTVNTGIDISASGLVIGLDNIGDATNGIDVRMANLTLGDGTASALGDVELIGLDLTGNLIISGH</sequence>
<evidence type="ECO:0000313" key="4">
    <source>
        <dbReference type="Proteomes" id="UP000283734"/>
    </source>
</evidence>
<dbReference type="OrthoDB" id="6078536at2"/>